<keyword evidence="4" id="KW-1185">Reference proteome</keyword>
<name>S0G160_9BACT</name>
<dbReference type="RefSeq" id="WP_006966258.1">
    <property type="nucleotide sequence ID" value="NZ_APJX01000005.1"/>
</dbReference>
<dbReference type="Proteomes" id="UP000014216">
    <property type="component" value="Unassembled WGS sequence"/>
</dbReference>
<feature type="transmembrane region" description="Helical" evidence="2">
    <location>
        <begin position="370"/>
        <end position="387"/>
    </location>
</feature>
<feature type="transmembrane region" description="Helical" evidence="2">
    <location>
        <begin position="399"/>
        <end position="419"/>
    </location>
</feature>
<sequence length="540" mass="63472">MNSIENIIKIFSEEYTNNTFEEDHNSLYFDSNIQNLKIPFEKDLTNALSTITDRDKLRLMVVIDHGDPVTLLSQKDPNQIASFLKELGDSKKFIEENSTLNIKIEISKTAVNNTLTIYSLEKITEKWLSYKIKSFWHCFAEILQNQYINFEVVEDIKPFYSENIYFFNKGFQQAECVKKEGAGEKRNRLINKLAENCHFANSSDCKLIPEDFFLLAQSEDERLNELFSRHTLLLSIIYLFDITSRDEDNELYYKLRGYRQISGVINFSDLKEEETKQYFDIYEWTYNEGNLSDKIGLARNIITIHIKENNPFLLAEDVLSSIKSGYDIYLKQNISQYIATKKQVVENIHKMNQRANQIADTIALPFRNCLLAIVTFFASLFIIRVSVTQRFDYVLTIEIATLSVFFIIISLSYMIMLWLEIKTDKERFKTNYQNLKERYEDILDKLDIEKIFNHDREHKADLLYINKKRCKYTWMWIITHLLLISIVLGLTYYGHRNMAAKQLKSYHSDTESVILGSQSANSPDKTKNERPDRKKDSAKH</sequence>
<protein>
    <submittedName>
        <fullName evidence="3">Uncharacterized protein</fullName>
    </submittedName>
</protein>
<organism evidence="3 4">
    <name type="scientific">Desulfotignum phosphitoxidans DSM 13687</name>
    <dbReference type="NCBI Taxonomy" id="1286635"/>
    <lineage>
        <taxon>Bacteria</taxon>
        <taxon>Pseudomonadati</taxon>
        <taxon>Thermodesulfobacteriota</taxon>
        <taxon>Desulfobacteria</taxon>
        <taxon>Desulfobacterales</taxon>
        <taxon>Desulfobacteraceae</taxon>
        <taxon>Desulfotignum</taxon>
    </lineage>
</organism>
<evidence type="ECO:0000256" key="1">
    <source>
        <dbReference type="SAM" id="MobiDB-lite"/>
    </source>
</evidence>
<dbReference type="AlphaFoldDB" id="S0G160"/>
<feature type="transmembrane region" description="Helical" evidence="2">
    <location>
        <begin position="473"/>
        <end position="494"/>
    </location>
</feature>
<proteinExistence type="predicted"/>
<evidence type="ECO:0000313" key="3">
    <source>
        <dbReference type="EMBL" id="EMS79169.1"/>
    </source>
</evidence>
<feature type="region of interest" description="Disordered" evidence="1">
    <location>
        <begin position="515"/>
        <end position="540"/>
    </location>
</feature>
<comment type="caution">
    <text evidence="3">The sequence shown here is derived from an EMBL/GenBank/DDBJ whole genome shotgun (WGS) entry which is preliminary data.</text>
</comment>
<feature type="compositionally biased region" description="Basic and acidic residues" evidence="1">
    <location>
        <begin position="524"/>
        <end position="540"/>
    </location>
</feature>
<dbReference type="OrthoDB" id="2972222at2"/>
<keyword evidence="2" id="KW-0472">Membrane</keyword>
<keyword evidence="2" id="KW-1133">Transmembrane helix</keyword>
<evidence type="ECO:0000313" key="4">
    <source>
        <dbReference type="Proteomes" id="UP000014216"/>
    </source>
</evidence>
<reference evidence="3 4" key="1">
    <citation type="journal article" date="2013" name="Genome Announc.">
        <title>Draft Genome Sequence of Desulfotignum phosphitoxidans DSM 13687 Strain FiPS-3.</title>
        <authorList>
            <person name="Poehlein A."/>
            <person name="Daniel R."/>
            <person name="Simeonova D.D."/>
        </authorList>
    </citation>
    <scope>NUCLEOTIDE SEQUENCE [LARGE SCALE GENOMIC DNA]</scope>
    <source>
        <strain evidence="3 4">DSM 13687</strain>
    </source>
</reference>
<accession>S0G160</accession>
<dbReference type="EMBL" id="APJX01000005">
    <property type="protein sequence ID" value="EMS79169.1"/>
    <property type="molecule type" value="Genomic_DNA"/>
</dbReference>
<keyword evidence="2" id="KW-0812">Transmembrane</keyword>
<gene>
    <name evidence="3" type="ORF">Dpo_5c00920</name>
</gene>
<evidence type="ECO:0000256" key="2">
    <source>
        <dbReference type="SAM" id="Phobius"/>
    </source>
</evidence>